<sequence>MAVFDKTPSTNRVNALVLDGFSLSGNIDRGLLRLQNLQILSLARNNFTGSINPDLTSLGNLQVLDFSDNNLRGPIPNGFFQQCWSLRAVSFANNNLSGKVPESLSS</sequence>
<dbReference type="Gene3D" id="3.80.10.10">
    <property type="entry name" value="Ribonuclease Inhibitor"/>
    <property type="match status" value="1"/>
</dbReference>
<dbReference type="InterPro" id="IPR001611">
    <property type="entry name" value="Leu-rich_rpt"/>
</dbReference>
<organism evidence="1 2">
    <name type="scientific">Stylosanthes scabra</name>
    <dbReference type="NCBI Taxonomy" id="79078"/>
    <lineage>
        <taxon>Eukaryota</taxon>
        <taxon>Viridiplantae</taxon>
        <taxon>Streptophyta</taxon>
        <taxon>Embryophyta</taxon>
        <taxon>Tracheophyta</taxon>
        <taxon>Spermatophyta</taxon>
        <taxon>Magnoliopsida</taxon>
        <taxon>eudicotyledons</taxon>
        <taxon>Gunneridae</taxon>
        <taxon>Pentapetalae</taxon>
        <taxon>rosids</taxon>
        <taxon>fabids</taxon>
        <taxon>Fabales</taxon>
        <taxon>Fabaceae</taxon>
        <taxon>Papilionoideae</taxon>
        <taxon>50 kb inversion clade</taxon>
        <taxon>dalbergioids sensu lato</taxon>
        <taxon>Dalbergieae</taxon>
        <taxon>Pterocarpus clade</taxon>
        <taxon>Stylosanthes</taxon>
    </lineage>
</organism>
<evidence type="ECO:0000313" key="1">
    <source>
        <dbReference type="EMBL" id="MED6117886.1"/>
    </source>
</evidence>
<dbReference type="Pfam" id="PF00560">
    <property type="entry name" value="LRR_1"/>
    <property type="match status" value="3"/>
</dbReference>
<dbReference type="Proteomes" id="UP001341840">
    <property type="component" value="Unassembled WGS sequence"/>
</dbReference>
<dbReference type="SUPFAM" id="SSF52058">
    <property type="entry name" value="L domain-like"/>
    <property type="match status" value="1"/>
</dbReference>
<keyword evidence="2" id="KW-1185">Reference proteome</keyword>
<feature type="non-terminal residue" evidence="1">
    <location>
        <position position="106"/>
    </location>
</feature>
<dbReference type="PANTHER" id="PTHR48010">
    <property type="entry name" value="OS05G0588300 PROTEIN"/>
    <property type="match status" value="1"/>
</dbReference>
<name>A0ABU6R0J3_9FABA</name>
<dbReference type="PANTHER" id="PTHR48010:SF19">
    <property type="entry name" value="PROTEIN KINASE DOMAIN-CONTAINING PROTEIN"/>
    <property type="match status" value="1"/>
</dbReference>
<proteinExistence type="predicted"/>
<reference evidence="1 2" key="1">
    <citation type="journal article" date="2023" name="Plants (Basel)">
        <title>Bridging the Gap: Combining Genomics and Transcriptomics Approaches to Understand Stylosanthes scabra, an Orphan Legume from the Brazilian Caatinga.</title>
        <authorList>
            <person name="Ferreira-Neto J.R.C."/>
            <person name="da Silva M.D."/>
            <person name="Binneck E."/>
            <person name="de Melo N.F."/>
            <person name="da Silva R.H."/>
            <person name="de Melo A.L.T.M."/>
            <person name="Pandolfi V."/>
            <person name="Bustamante F.O."/>
            <person name="Brasileiro-Vidal A.C."/>
            <person name="Benko-Iseppon A.M."/>
        </authorList>
    </citation>
    <scope>NUCLEOTIDE SEQUENCE [LARGE SCALE GENOMIC DNA]</scope>
    <source>
        <tissue evidence="1">Leaves</tissue>
    </source>
</reference>
<dbReference type="InterPro" id="IPR050994">
    <property type="entry name" value="At_inactive_RLKs"/>
</dbReference>
<dbReference type="EMBL" id="JASCZI010010159">
    <property type="protein sequence ID" value="MED6117886.1"/>
    <property type="molecule type" value="Genomic_DNA"/>
</dbReference>
<evidence type="ECO:0000313" key="2">
    <source>
        <dbReference type="Proteomes" id="UP001341840"/>
    </source>
</evidence>
<gene>
    <name evidence="1" type="ORF">PIB30_114198</name>
</gene>
<protein>
    <submittedName>
        <fullName evidence="1">Uncharacterized protein</fullName>
    </submittedName>
</protein>
<comment type="caution">
    <text evidence="1">The sequence shown here is derived from an EMBL/GenBank/DDBJ whole genome shotgun (WGS) entry which is preliminary data.</text>
</comment>
<dbReference type="InterPro" id="IPR032675">
    <property type="entry name" value="LRR_dom_sf"/>
</dbReference>
<accession>A0ABU6R0J3</accession>